<gene>
    <name evidence="9" type="ORF">PG994_007472</name>
</gene>
<proteinExistence type="inferred from homology"/>
<comment type="caution">
    <text evidence="9">The sequence shown here is derived from an EMBL/GenBank/DDBJ whole genome shotgun (WGS) entry which is preliminary data.</text>
</comment>
<feature type="transmembrane region" description="Helical" evidence="8">
    <location>
        <begin position="216"/>
        <end position="236"/>
    </location>
</feature>
<protein>
    <submittedName>
        <fullName evidence="9">Aquaporin-like protein</fullName>
    </submittedName>
</protein>
<evidence type="ECO:0000256" key="3">
    <source>
        <dbReference type="ARBA" id="ARBA00022692"/>
    </source>
</evidence>
<feature type="transmembrane region" description="Helical" evidence="8">
    <location>
        <begin position="146"/>
        <end position="170"/>
    </location>
</feature>
<dbReference type="InterPro" id="IPR023271">
    <property type="entry name" value="Aquaporin-like"/>
</dbReference>
<reference evidence="9 10" key="1">
    <citation type="submission" date="2023-01" db="EMBL/GenBank/DDBJ databases">
        <title>Analysis of 21 Apiospora genomes using comparative genomics revels a genus with tremendous synthesis potential of carbohydrate active enzymes and secondary metabolites.</title>
        <authorList>
            <person name="Sorensen T."/>
        </authorList>
    </citation>
    <scope>NUCLEOTIDE SEQUENCE [LARGE SCALE GENOMIC DNA]</scope>
    <source>
        <strain evidence="9 10">CBS 135458</strain>
    </source>
</reference>
<feature type="transmembrane region" description="Helical" evidence="8">
    <location>
        <begin position="261"/>
        <end position="281"/>
    </location>
</feature>
<name>A0ABR1V423_9PEZI</name>
<evidence type="ECO:0000256" key="8">
    <source>
        <dbReference type="SAM" id="Phobius"/>
    </source>
</evidence>
<evidence type="ECO:0000256" key="1">
    <source>
        <dbReference type="ARBA" id="ARBA00004141"/>
    </source>
</evidence>
<dbReference type="RefSeq" id="XP_066715823.1">
    <property type="nucleotide sequence ID" value="XM_066858881.1"/>
</dbReference>
<evidence type="ECO:0000256" key="4">
    <source>
        <dbReference type="ARBA" id="ARBA00022989"/>
    </source>
</evidence>
<evidence type="ECO:0000256" key="7">
    <source>
        <dbReference type="SAM" id="MobiDB-lite"/>
    </source>
</evidence>
<organism evidence="9 10">
    <name type="scientific">Apiospora phragmitis</name>
    <dbReference type="NCBI Taxonomy" id="2905665"/>
    <lineage>
        <taxon>Eukaryota</taxon>
        <taxon>Fungi</taxon>
        <taxon>Dikarya</taxon>
        <taxon>Ascomycota</taxon>
        <taxon>Pezizomycotina</taxon>
        <taxon>Sordariomycetes</taxon>
        <taxon>Xylariomycetidae</taxon>
        <taxon>Amphisphaeriales</taxon>
        <taxon>Apiosporaceae</taxon>
        <taxon>Apiospora</taxon>
    </lineage>
</organism>
<keyword evidence="3 6" id="KW-0812">Transmembrane</keyword>
<dbReference type="Gene3D" id="1.20.1080.10">
    <property type="entry name" value="Glycerol uptake facilitator protein"/>
    <property type="match status" value="1"/>
</dbReference>
<keyword evidence="6" id="KW-0813">Transport</keyword>
<dbReference type="PANTHER" id="PTHR19139:SF199">
    <property type="entry name" value="MIP17260P"/>
    <property type="match status" value="1"/>
</dbReference>
<dbReference type="Pfam" id="PF00230">
    <property type="entry name" value="MIP"/>
    <property type="match status" value="1"/>
</dbReference>
<dbReference type="InterPro" id="IPR034294">
    <property type="entry name" value="Aquaporin_transptr"/>
</dbReference>
<sequence>MVNNQQCWLARLYQKLRPSNIKPELQCTPIGKIQSRNGGLYLLDQFRDRMPIGIQHNVVASLSEFVGTFFYMLTALGCTAVVSGPSEAEQKAGGNLAANPAKLQFIALAWGMSIAVNAWVFFRISGGLFNPAVTFAMLLIRATGPIRALLIVAGQVLGSICASAIIRGLLPNGTASGTELAAGTSVTQGFFIEMFLTAQVVFAIFMLAAEKHRATYVAPVGIGLAVFICVMMGAYYTGAGLNPARSFGPCVVTGNFPSYHWIYWGGPFTGSCLATGFYLLVRKLEYWTVNPHQDAESGLVGAFLAGDDPKKHDKNKGEIHAEKSKGELCAERSKTKNKNHVDGRDDRDEGEDARQKQARPVPQGARQRQAARPVPESRAESSTSTLPTTPATSTRGDDTTFEQQFAANDIDAEEGRVSRIRPRVLRTRTTQN</sequence>
<dbReference type="PANTHER" id="PTHR19139">
    <property type="entry name" value="AQUAPORIN TRANSPORTER"/>
    <property type="match status" value="1"/>
</dbReference>
<feature type="transmembrane region" description="Helical" evidence="8">
    <location>
        <begin position="190"/>
        <end position="209"/>
    </location>
</feature>
<dbReference type="Proteomes" id="UP001480595">
    <property type="component" value="Unassembled WGS sequence"/>
</dbReference>
<dbReference type="InterPro" id="IPR000425">
    <property type="entry name" value="MIP"/>
</dbReference>
<feature type="transmembrane region" description="Helical" evidence="8">
    <location>
        <begin position="58"/>
        <end position="83"/>
    </location>
</feature>
<feature type="compositionally biased region" description="Basic and acidic residues" evidence="7">
    <location>
        <begin position="310"/>
        <end position="355"/>
    </location>
</feature>
<evidence type="ECO:0000256" key="6">
    <source>
        <dbReference type="RuleBase" id="RU000477"/>
    </source>
</evidence>
<keyword evidence="10" id="KW-1185">Reference proteome</keyword>
<dbReference type="SUPFAM" id="SSF81338">
    <property type="entry name" value="Aquaporin-like"/>
    <property type="match status" value="1"/>
</dbReference>
<comment type="similarity">
    <text evidence="2 6">Belongs to the MIP/aquaporin (TC 1.A.8) family.</text>
</comment>
<accession>A0ABR1V423</accession>
<keyword evidence="4 8" id="KW-1133">Transmembrane helix</keyword>
<dbReference type="EMBL" id="JAQQWL010000007">
    <property type="protein sequence ID" value="KAK8064834.1"/>
    <property type="molecule type" value="Genomic_DNA"/>
</dbReference>
<feature type="compositionally biased region" description="Low complexity" evidence="7">
    <location>
        <begin position="381"/>
        <end position="394"/>
    </location>
</feature>
<feature type="region of interest" description="Disordered" evidence="7">
    <location>
        <begin position="310"/>
        <end position="432"/>
    </location>
</feature>
<dbReference type="PRINTS" id="PR00783">
    <property type="entry name" value="MINTRINSICP"/>
</dbReference>
<dbReference type="CDD" id="cd00333">
    <property type="entry name" value="MIP"/>
    <property type="match status" value="1"/>
</dbReference>
<dbReference type="GeneID" id="92091944"/>
<comment type="subcellular location">
    <subcellularLocation>
        <location evidence="1">Membrane</location>
        <topology evidence="1">Multi-pass membrane protein</topology>
    </subcellularLocation>
</comment>
<feature type="transmembrane region" description="Helical" evidence="8">
    <location>
        <begin position="103"/>
        <end position="125"/>
    </location>
</feature>
<evidence type="ECO:0000313" key="10">
    <source>
        <dbReference type="Proteomes" id="UP001480595"/>
    </source>
</evidence>
<evidence type="ECO:0000256" key="2">
    <source>
        <dbReference type="ARBA" id="ARBA00006175"/>
    </source>
</evidence>
<evidence type="ECO:0000256" key="5">
    <source>
        <dbReference type="ARBA" id="ARBA00023136"/>
    </source>
</evidence>
<evidence type="ECO:0000313" key="9">
    <source>
        <dbReference type="EMBL" id="KAK8064834.1"/>
    </source>
</evidence>
<keyword evidence="5 8" id="KW-0472">Membrane</keyword>